<evidence type="ECO:0000256" key="5">
    <source>
        <dbReference type="ARBA" id="ARBA00022989"/>
    </source>
</evidence>
<dbReference type="EMBL" id="SDWY01000002">
    <property type="protein sequence ID" value="MDN6900103.1"/>
    <property type="molecule type" value="Genomic_DNA"/>
</dbReference>
<dbReference type="Proteomes" id="UP001167919">
    <property type="component" value="Unassembled WGS sequence"/>
</dbReference>
<feature type="transmembrane region" description="Helical" evidence="7">
    <location>
        <begin position="289"/>
        <end position="306"/>
    </location>
</feature>
<dbReference type="Pfam" id="PF07690">
    <property type="entry name" value="MFS_1"/>
    <property type="match status" value="1"/>
</dbReference>
<dbReference type="InterPro" id="IPR011701">
    <property type="entry name" value="MFS"/>
</dbReference>
<dbReference type="InterPro" id="IPR050171">
    <property type="entry name" value="MFS_Transporters"/>
</dbReference>
<dbReference type="SUPFAM" id="SSF103473">
    <property type="entry name" value="MFS general substrate transporter"/>
    <property type="match status" value="1"/>
</dbReference>
<evidence type="ECO:0000256" key="6">
    <source>
        <dbReference type="ARBA" id="ARBA00023136"/>
    </source>
</evidence>
<comment type="caution">
    <text evidence="9">The sequence shown here is derived from an EMBL/GenBank/DDBJ whole genome shotgun (WGS) entry which is preliminary data.</text>
</comment>
<name>A0AAJ1RAP0_9LACO</name>
<feature type="transmembrane region" description="Helical" evidence="7">
    <location>
        <begin position="118"/>
        <end position="140"/>
    </location>
</feature>
<keyword evidence="6 7" id="KW-0472">Membrane</keyword>
<feature type="domain" description="Major facilitator superfamily (MFS) profile" evidence="8">
    <location>
        <begin position="222"/>
        <end position="409"/>
    </location>
</feature>
<organism evidence="9 10">
    <name type="scientific">Oenococcus sicerae</name>
    <dbReference type="NCBI Taxonomy" id="2203724"/>
    <lineage>
        <taxon>Bacteria</taxon>
        <taxon>Bacillati</taxon>
        <taxon>Bacillota</taxon>
        <taxon>Bacilli</taxon>
        <taxon>Lactobacillales</taxon>
        <taxon>Lactobacillaceae</taxon>
        <taxon>Oenococcus</taxon>
    </lineage>
</organism>
<keyword evidence="3" id="KW-1003">Cell membrane</keyword>
<evidence type="ECO:0000256" key="3">
    <source>
        <dbReference type="ARBA" id="ARBA00022475"/>
    </source>
</evidence>
<feature type="transmembrane region" description="Helical" evidence="7">
    <location>
        <begin position="58"/>
        <end position="80"/>
    </location>
</feature>
<dbReference type="RefSeq" id="WP_301711041.1">
    <property type="nucleotide sequence ID" value="NZ_SDWY01000002.1"/>
</dbReference>
<feature type="transmembrane region" description="Helical" evidence="7">
    <location>
        <begin position="26"/>
        <end position="46"/>
    </location>
</feature>
<dbReference type="PANTHER" id="PTHR23517:SF10">
    <property type="entry name" value="MAJOR FACILITATOR SUPERFAMILY (MFS) PROFILE DOMAIN-CONTAINING PROTEIN"/>
    <property type="match status" value="1"/>
</dbReference>
<proteinExistence type="predicted"/>
<dbReference type="Gene3D" id="1.20.1250.20">
    <property type="entry name" value="MFS general substrate transporter like domains"/>
    <property type="match status" value="2"/>
</dbReference>
<comment type="subcellular location">
    <subcellularLocation>
        <location evidence="1">Cell membrane</location>
        <topology evidence="1">Multi-pass membrane protein</topology>
    </subcellularLocation>
</comment>
<evidence type="ECO:0000313" key="9">
    <source>
        <dbReference type="EMBL" id="MDN6900103.1"/>
    </source>
</evidence>
<reference evidence="9" key="1">
    <citation type="submission" date="2019-01" db="EMBL/GenBank/DDBJ databases">
        <title>Oenococcus sicerae UCMA17102.</title>
        <authorList>
            <person name="Cousin F.J."/>
            <person name="Le Guellec R."/>
            <person name="Cretenet M."/>
        </authorList>
    </citation>
    <scope>NUCLEOTIDE SEQUENCE</scope>
    <source>
        <strain evidence="9">UCMA17102</strain>
    </source>
</reference>
<sequence length="409" mass="46518">MNDSIEDQIPVRRPPLFSRPKKLKSVYIYVEYLIGNAGAAMTWPVTSLYLHNYLHQSFFITGIVLMLGSIVSMIASWLAGFMFDRWRPYESFIISLLIAILGSLMMFFFHGWPVYPAWLMVLNVGIGMFQTLINSYGVYVSTDNPKKFFSNMAIMLNIGTVIGTFFGTWIFDKLKVEGMMGLGIIFYLIMLGIAIFCFHVKIDPMAKVPKAKQADRLKYSRLLLAIGALTTITYLTYQFWETVMSPRMVNLGMTVEQYGYLWTINGIVIILFQNWITKLTRHWSFMKSVVIGTMIFACTFPPLIWANKFWQMVVITIFLVFGEMLFSPGTTAWVAKIVPEQFQGQGMAFISAAISLGRSIGPVYAGVFMDRGWIFALFMSSFAVLIILDILVFILAGKGNTISQIKRFL</sequence>
<feature type="transmembrane region" description="Helical" evidence="7">
    <location>
        <begin position="92"/>
        <end position="112"/>
    </location>
</feature>
<evidence type="ECO:0000313" key="10">
    <source>
        <dbReference type="Proteomes" id="UP001167919"/>
    </source>
</evidence>
<protein>
    <submittedName>
        <fullName evidence="9">MFS transporter</fullName>
    </submittedName>
</protein>
<feature type="transmembrane region" description="Helical" evidence="7">
    <location>
        <begin position="312"/>
        <end position="335"/>
    </location>
</feature>
<feature type="transmembrane region" description="Helical" evidence="7">
    <location>
        <begin position="260"/>
        <end position="277"/>
    </location>
</feature>
<dbReference type="GO" id="GO:0005886">
    <property type="term" value="C:plasma membrane"/>
    <property type="evidence" value="ECO:0007669"/>
    <property type="project" value="UniProtKB-SubCell"/>
</dbReference>
<evidence type="ECO:0000259" key="8">
    <source>
        <dbReference type="PROSITE" id="PS50850"/>
    </source>
</evidence>
<feature type="transmembrane region" description="Helical" evidence="7">
    <location>
        <begin position="183"/>
        <end position="202"/>
    </location>
</feature>
<feature type="transmembrane region" description="Helical" evidence="7">
    <location>
        <begin position="373"/>
        <end position="397"/>
    </location>
</feature>
<dbReference type="PANTHER" id="PTHR23517">
    <property type="entry name" value="RESISTANCE PROTEIN MDTM, PUTATIVE-RELATED-RELATED"/>
    <property type="match status" value="1"/>
</dbReference>
<feature type="transmembrane region" description="Helical" evidence="7">
    <location>
        <begin position="347"/>
        <end position="367"/>
    </location>
</feature>
<evidence type="ECO:0000256" key="2">
    <source>
        <dbReference type="ARBA" id="ARBA00022448"/>
    </source>
</evidence>
<accession>A0AAJ1RAP0</accession>
<evidence type="ECO:0000256" key="4">
    <source>
        <dbReference type="ARBA" id="ARBA00022692"/>
    </source>
</evidence>
<feature type="transmembrane region" description="Helical" evidence="7">
    <location>
        <begin position="222"/>
        <end position="240"/>
    </location>
</feature>
<keyword evidence="4 7" id="KW-0812">Transmembrane</keyword>
<keyword evidence="2" id="KW-0813">Transport</keyword>
<keyword evidence="5 7" id="KW-1133">Transmembrane helix</keyword>
<evidence type="ECO:0000256" key="7">
    <source>
        <dbReference type="SAM" id="Phobius"/>
    </source>
</evidence>
<dbReference type="InterPro" id="IPR020846">
    <property type="entry name" value="MFS_dom"/>
</dbReference>
<gene>
    <name evidence="9" type="ORF">EVC35_03670</name>
</gene>
<dbReference type="GO" id="GO:0022857">
    <property type="term" value="F:transmembrane transporter activity"/>
    <property type="evidence" value="ECO:0007669"/>
    <property type="project" value="InterPro"/>
</dbReference>
<dbReference type="AlphaFoldDB" id="A0AAJ1RAP0"/>
<feature type="transmembrane region" description="Helical" evidence="7">
    <location>
        <begin position="152"/>
        <end position="171"/>
    </location>
</feature>
<evidence type="ECO:0000256" key="1">
    <source>
        <dbReference type="ARBA" id="ARBA00004651"/>
    </source>
</evidence>
<dbReference type="PROSITE" id="PS50850">
    <property type="entry name" value="MFS"/>
    <property type="match status" value="1"/>
</dbReference>
<dbReference type="InterPro" id="IPR036259">
    <property type="entry name" value="MFS_trans_sf"/>
</dbReference>